<dbReference type="EMBL" id="JAHLFJ010000088">
    <property type="protein sequence ID" value="MBU3856874.1"/>
    <property type="molecule type" value="Genomic_DNA"/>
</dbReference>
<proteinExistence type="predicted"/>
<feature type="domain" description="Bacterial Ig-like" evidence="2">
    <location>
        <begin position="73"/>
        <end position="182"/>
    </location>
</feature>
<evidence type="ECO:0000313" key="4">
    <source>
        <dbReference type="Proteomes" id="UP000784286"/>
    </source>
</evidence>
<organism evidence="3 4">
    <name type="scientific">Candidatus Phocaeicola excrementipullorum</name>
    <dbReference type="NCBI Taxonomy" id="2838731"/>
    <lineage>
        <taxon>Bacteria</taxon>
        <taxon>Pseudomonadati</taxon>
        <taxon>Bacteroidota</taxon>
        <taxon>Bacteroidia</taxon>
        <taxon>Bacteroidales</taxon>
        <taxon>Bacteroidaceae</taxon>
        <taxon>Phocaeicola</taxon>
    </lineage>
</organism>
<gene>
    <name evidence="3" type="ORF">H9928_10055</name>
</gene>
<dbReference type="InterPro" id="IPR046878">
    <property type="entry name" value="Big_14"/>
</dbReference>
<dbReference type="Pfam" id="PF20251">
    <property type="entry name" value="Big_14"/>
    <property type="match status" value="1"/>
</dbReference>
<comment type="caution">
    <text evidence="3">The sequence shown here is derived from an EMBL/GenBank/DDBJ whole genome shotgun (WGS) entry which is preliminary data.</text>
</comment>
<name>A0A948X3J3_9BACT</name>
<evidence type="ECO:0000313" key="3">
    <source>
        <dbReference type="EMBL" id="MBU3856874.1"/>
    </source>
</evidence>
<evidence type="ECO:0000256" key="1">
    <source>
        <dbReference type="SAM" id="MobiDB-lite"/>
    </source>
</evidence>
<reference evidence="3" key="2">
    <citation type="submission" date="2021-04" db="EMBL/GenBank/DDBJ databases">
        <authorList>
            <person name="Gilroy R."/>
        </authorList>
    </citation>
    <scope>NUCLEOTIDE SEQUENCE</scope>
    <source>
        <strain evidence="3">8470</strain>
    </source>
</reference>
<accession>A0A948X3J3</accession>
<feature type="compositionally biased region" description="Polar residues" evidence="1">
    <location>
        <begin position="30"/>
        <end position="42"/>
    </location>
</feature>
<feature type="region of interest" description="Disordered" evidence="1">
    <location>
        <begin position="19"/>
        <end position="42"/>
    </location>
</feature>
<dbReference type="AlphaFoldDB" id="A0A948X3J3"/>
<dbReference type="Proteomes" id="UP000784286">
    <property type="component" value="Unassembled WGS sequence"/>
</dbReference>
<evidence type="ECO:0000259" key="2">
    <source>
        <dbReference type="Pfam" id="PF20251"/>
    </source>
</evidence>
<reference evidence="3" key="1">
    <citation type="journal article" date="2021" name="PeerJ">
        <title>Extensive microbial diversity within the chicken gut microbiome revealed by metagenomics and culture.</title>
        <authorList>
            <person name="Gilroy R."/>
            <person name="Ravi A."/>
            <person name="Getino M."/>
            <person name="Pursley I."/>
            <person name="Horton D.L."/>
            <person name="Alikhan N.F."/>
            <person name="Baker D."/>
            <person name="Gharbi K."/>
            <person name="Hall N."/>
            <person name="Watson M."/>
            <person name="Adriaenssens E.M."/>
            <person name="Foster-Nyarko E."/>
            <person name="Jarju S."/>
            <person name="Secka A."/>
            <person name="Antonio M."/>
            <person name="Oren A."/>
            <person name="Chaudhuri R.R."/>
            <person name="La Ragione R."/>
            <person name="Hildebrand F."/>
            <person name="Pallen M.J."/>
        </authorList>
    </citation>
    <scope>NUCLEOTIDE SEQUENCE</scope>
    <source>
        <strain evidence="3">8470</strain>
    </source>
</reference>
<protein>
    <recommendedName>
        <fullName evidence="2">Bacterial Ig-like domain-containing protein</fullName>
    </recommendedName>
</protein>
<sequence length="184" mass="20958">MSVLLSSVVCLSCTHKRQQSQPEGPAITGGNDTVTNIQTGSQDTLPDKDAIVYDIPECCLWYAEDLPDEYKNKPVSMWAEHSVYGENVHAVNLFVSNPTNAQLSFGRYWDIDIWNGEKWVSPNMKVSCMIWPDDEFVMHKGMLLHCFRFPVGKYYHLPKGKYRMNKSFGLAGKSIELNAEFEIK</sequence>